<feature type="domain" description="EamA" evidence="9">
    <location>
        <begin position="7"/>
        <end position="141"/>
    </location>
</feature>
<evidence type="ECO:0000256" key="8">
    <source>
        <dbReference type="SAM" id="Phobius"/>
    </source>
</evidence>
<dbReference type="RefSeq" id="WP_084115490.1">
    <property type="nucleotide sequence ID" value="NZ_FWXH01000005.1"/>
</dbReference>
<keyword evidence="3" id="KW-0813">Transport</keyword>
<name>A0A1W1XHT6_9CLOT</name>
<comment type="subcellular location">
    <subcellularLocation>
        <location evidence="1">Cell membrane</location>
        <topology evidence="1">Multi-pass membrane protein</topology>
    </subcellularLocation>
</comment>
<evidence type="ECO:0000259" key="9">
    <source>
        <dbReference type="Pfam" id="PF00892"/>
    </source>
</evidence>
<evidence type="ECO:0000256" key="1">
    <source>
        <dbReference type="ARBA" id="ARBA00004651"/>
    </source>
</evidence>
<keyword evidence="7 8" id="KW-0472">Membrane</keyword>
<accession>A0A1W1XHT6</accession>
<proteinExistence type="inferred from homology"/>
<feature type="transmembrane region" description="Helical" evidence="8">
    <location>
        <begin position="207"/>
        <end position="228"/>
    </location>
</feature>
<gene>
    <name evidence="10" type="ORF">SAMN02745134_01906</name>
</gene>
<evidence type="ECO:0000256" key="5">
    <source>
        <dbReference type="ARBA" id="ARBA00022692"/>
    </source>
</evidence>
<dbReference type="NCBIfam" id="TIGR00688">
    <property type="entry name" value="rarD"/>
    <property type="match status" value="1"/>
</dbReference>
<dbReference type="Pfam" id="PF00892">
    <property type="entry name" value="EamA"/>
    <property type="match status" value="1"/>
</dbReference>
<dbReference type="EMBL" id="FWXH01000005">
    <property type="protein sequence ID" value="SMC23397.1"/>
    <property type="molecule type" value="Genomic_DNA"/>
</dbReference>
<evidence type="ECO:0000256" key="7">
    <source>
        <dbReference type="ARBA" id="ARBA00023136"/>
    </source>
</evidence>
<dbReference type="PANTHER" id="PTHR22911">
    <property type="entry name" value="ACYL-MALONYL CONDENSING ENZYME-RELATED"/>
    <property type="match status" value="1"/>
</dbReference>
<keyword evidence="6 8" id="KW-1133">Transmembrane helix</keyword>
<reference evidence="10 11" key="1">
    <citation type="submission" date="2017-04" db="EMBL/GenBank/DDBJ databases">
        <authorList>
            <person name="Afonso C.L."/>
            <person name="Miller P.J."/>
            <person name="Scott M.A."/>
            <person name="Spackman E."/>
            <person name="Goraichik I."/>
            <person name="Dimitrov K.M."/>
            <person name="Suarez D.L."/>
            <person name="Swayne D.E."/>
        </authorList>
    </citation>
    <scope>NUCLEOTIDE SEQUENCE [LARGE SCALE GENOMIC DNA]</scope>
    <source>
        <strain evidence="10 11">DSM 12555</strain>
    </source>
</reference>
<keyword evidence="11" id="KW-1185">Reference proteome</keyword>
<evidence type="ECO:0000313" key="11">
    <source>
        <dbReference type="Proteomes" id="UP000192468"/>
    </source>
</evidence>
<dbReference type="SUPFAM" id="SSF103481">
    <property type="entry name" value="Multidrug resistance efflux transporter EmrE"/>
    <property type="match status" value="2"/>
</dbReference>
<feature type="transmembrane region" description="Helical" evidence="8">
    <location>
        <begin position="178"/>
        <end position="195"/>
    </location>
</feature>
<keyword evidence="4" id="KW-1003">Cell membrane</keyword>
<feature type="transmembrane region" description="Helical" evidence="8">
    <location>
        <begin position="266"/>
        <end position="284"/>
    </location>
</feature>
<sequence length="303" mass="33579">MNNRNTAGVIYAIAAYLVWGILPIYWKLLDNVFPMEVLAHRIVWSLVFMCIVITVTKQWDEFKHIIKDKRQMLYIFIASIMITINYGVYIWAINSNKIIEASLGYYINPLLAVLLGIIIFKEKVNFLTGTALIVALVGVLIKAIQYGKIPWISLSLAVSFALYGAIKKSVSVSPTVGITLEVAMITPFALIYIGLRNISGVGAFNTQGASIIFLLMGSGVATAVPLLLFASGAKRIPLSLIGFTQYICPTIVLLIGIFMYNEGFTTIDMIAFGFIWLAIVIYSFSQVSLRKNLKSLENINKIS</sequence>
<dbReference type="OrthoDB" id="369870at2"/>
<dbReference type="GO" id="GO:0005886">
    <property type="term" value="C:plasma membrane"/>
    <property type="evidence" value="ECO:0007669"/>
    <property type="project" value="UniProtKB-SubCell"/>
</dbReference>
<dbReference type="AlphaFoldDB" id="A0A1W1XHT6"/>
<feature type="transmembrane region" description="Helical" evidence="8">
    <location>
        <begin position="126"/>
        <end position="143"/>
    </location>
</feature>
<dbReference type="Proteomes" id="UP000192468">
    <property type="component" value="Unassembled WGS sequence"/>
</dbReference>
<protein>
    <submittedName>
        <fullName evidence="10">Chloramphenicol-sensitive protein RarD</fullName>
    </submittedName>
</protein>
<feature type="transmembrane region" description="Helical" evidence="8">
    <location>
        <begin position="149"/>
        <end position="166"/>
    </location>
</feature>
<keyword evidence="5 8" id="KW-0812">Transmembrane</keyword>
<feature type="transmembrane region" description="Helical" evidence="8">
    <location>
        <begin position="98"/>
        <end position="119"/>
    </location>
</feature>
<evidence type="ECO:0000256" key="6">
    <source>
        <dbReference type="ARBA" id="ARBA00022989"/>
    </source>
</evidence>
<feature type="transmembrane region" description="Helical" evidence="8">
    <location>
        <begin position="38"/>
        <end position="59"/>
    </location>
</feature>
<dbReference type="InterPro" id="IPR000620">
    <property type="entry name" value="EamA_dom"/>
</dbReference>
<feature type="transmembrane region" description="Helical" evidence="8">
    <location>
        <begin position="71"/>
        <end position="92"/>
    </location>
</feature>
<feature type="transmembrane region" description="Helical" evidence="8">
    <location>
        <begin position="240"/>
        <end position="260"/>
    </location>
</feature>
<dbReference type="PANTHER" id="PTHR22911:SF137">
    <property type="entry name" value="SOLUTE CARRIER FAMILY 35 MEMBER G2-RELATED"/>
    <property type="match status" value="1"/>
</dbReference>
<dbReference type="STRING" id="1121291.SAMN02745134_01906"/>
<organism evidence="10 11">
    <name type="scientific">Clostridium acidisoli DSM 12555</name>
    <dbReference type="NCBI Taxonomy" id="1121291"/>
    <lineage>
        <taxon>Bacteria</taxon>
        <taxon>Bacillati</taxon>
        <taxon>Bacillota</taxon>
        <taxon>Clostridia</taxon>
        <taxon>Eubacteriales</taxon>
        <taxon>Clostridiaceae</taxon>
        <taxon>Clostridium</taxon>
    </lineage>
</organism>
<evidence type="ECO:0000256" key="3">
    <source>
        <dbReference type="ARBA" id="ARBA00022448"/>
    </source>
</evidence>
<dbReference type="InterPro" id="IPR037185">
    <property type="entry name" value="EmrE-like"/>
</dbReference>
<comment type="similarity">
    <text evidence="2">Belongs to the EamA transporter family.</text>
</comment>
<evidence type="ECO:0000256" key="4">
    <source>
        <dbReference type="ARBA" id="ARBA00022475"/>
    </source>
</evidence>
<feature type="transmembrane region" description="Helical" evidence="8">
    <location>
        <begin position="7"/>
        <end position="26"/>
    </location>
</feature>
<dbReference type="InterPro" id="IPR004626">
    <property type="entry name" value="RarD"/>
</dbReference>
<evidence type="ECO:0000256" key="2">
    <source>
        <dbReference type="ARBA" id="ARBA00007362"/>
    </source>
</evidence>
<evidence type="ECO:0000313" key="10">
    <source>
        <dbReference type="EMBL" id="SMC23397.1"/>
    </source>
</evidence>